<dbReference type="GO" id="GO:0000160">
    <property type="term" value="P:phosphorelay signal transduction system"/>
    <property type="evidence" value="ECO:0007669"/>
    <property type="project" value="InterPro"/>
</dbReference>
<evidence type="ECO:0000313" key="3">
    <source>
        <dbReference type="EMBL" id="QEC78277.1"/>
    </source>
</evidence>
<feature type="domain" description="Response regulatory" evidence="2">
    <location>
        <begin position="9"/>
        <end position="136"/>
    </location>
</feature>
<dbReference type="SUPFAM" id="SSF52172">
    <property type="entry name" value="CheY-like"/>
    <property type="match status" value="1"/>
</dbReference>
<keyword evidence="4" id="KW-1185">Reference proteome</keyword>
<dbReference type="PROSITE" id="PS50110">
    <property type="entry name" value="RESPONSE_REGULATORY"/>
    <property type="match status" value="1"/>
</dbReference>
<accession>A0A5B8W4E1</accession>
<sequence>MDQKNMASNILVIDDGEIDNIIFEKVVKRVMSNSRIDACSDARSAIAKLMHISKTEPHLFPDYIFLDLTMPVMDGWDFLEEFRRLNIDPLKQSKIYLLSSSISIKDINRSRTNPLVFDFISKPMNRQKAEAIFEVA</sequence>
<dbReference type="EMBL" id="CP042437">
    <property type="protein sequence ID" value="QEC78277.1"/>
    <property type="molecule type" value="Genomic_DNA"/>
</dbReference>
<evidence type="ECO:0000313" key="4">
    <source>
        <dbReference type="Proteomes" id="UP000321362"/>
    </source>
</evidence>
<dbReference type="PANTHER" id="PTHR44520">
    <property type="entry name" value="RESPONSE REGULATOR RCP1-RELATED"/>
    <property type="match status" value="1"/>
</dbReference>
<dbReference type="RefSeq" id="WP_147056766.1">
    <property type="nucleotide sequence ID" value="NZ_CP042437.1"/>
</dbReference>
<keyword evidence="1" id="KW-0597">Phosphoprotein</keyword>
<protein>
    <submittedName>
        <fullName evidence="3">Response regulator</fullName>
    </submittedName>
</protein>
<feature type="modified residue" description="4-aspartylphosphate" evidence="1">
    <location>
        <position position="67"/>
    </location>
</feature>
<organism evidence="3 4">
    <name type="scientific">Mucilaginibacter ginsenosidivorax</name>
    <dbReference type="NCBI Taxonomy" id="862126"/>
    <lineage>
        <taxon>Bacteria</taxon>
        <taxon>Pseudomonadati</taxon>
        <taxon>Bacteroidota</taxon>
        <taxon>Sphingobacteriia</taxon>
        <taxon>Sphingobacteriales</taxon>
        <taxon>Sphingobacteriaceae</taxon>
        <taxon>Mucilaginibacter</taxon>
    </lineage>
</organism>
<dbReference type="Gene3D" id="3.40.50.2300">
    <property type="match status" value="1"/>
</dbReference>
<dbReference type="OrthoDB" id="965163at2"/>
<proteinExistence type="predicted"/>
<name>A0A5B8W4E1_9SPHI</name>
<dbReference type="AlphaFoldDB" id="A0A5B8W4E1"/>
<gene>
    <name evidence="3" type="ORF">FSB76_20890</name>
</gene>
<dbReference type="InterPro" id="IPR011006">
    <property type="entry name" value="CheY-like_superfamily"/>
</dbReference>
<dbReference type="Proteomes" id="UP000321362">
    <property type="component" value="Chromosome"/>
</dbReference>
<reference evidence="3 4" key="1">
    <citation type="journal article" date="2013" name="J. Microbiol.">
        <title>Mucilaginibacter ginsenosidivorax sp. nov., with ginsenoside converting activity isolated from sediment.</title>
        <authorList>
            <person name="Kim J.K."/>
            <person name="Choi T.E."/>
            <person name="Liu Q.M."/>
            <person name="Park H.Y."/>
            <person name="Yi T.H."/>
            <person name="Yoon M.H."/>
            <person name="Kim S.C."/>
            <person name="Im W.T."/>
        </authorList>
    </citation>
    <scope>NUCLEOTIDE SEQUENCE [LARGE SCALE GENOMIC DNA]</scope>
    <source>
        <strain evidence="3 4">KHI28</strain>
    </source>
</reference>
<dbReference type="InterPro" id="IPR001789">
    <property type="entry name" value="Sig_transdc_resp-reg_receiver"/>
</dbReference>
<dbReference type="Pfam" id="PF00072">
    <property type="entry name" value="Response_reg"/>
    <property type="match status" value="1"/>
</dbReference>
<dbReference type="SMART" id="SM00448">
    <property type="entry name" value="REC"/>
    <property type="match status" value="1"/>
</dbReference>
<evidence type="ECO:0000259" key="2">
    <source>
        <dbReference type="PROSITE" id="PS50110"/>
    </source>
</evidence>
<dbReference type="PANTHER" id="PTHR44520:SF2">
    <property type="entry name" value="RESPONSE REGULATOR RCP1"/>
    <property type="match status" value="1"/>
</dbReference>
<dbReference type="KEGG" id="mgk:FSB76_20890"/>
<evidence type="ECO:0000256" key="1">
    <source>
        <dbReference type="PROSITE-ProRule" id="PRU00169"/>
    </source>
</evidence>
<dbReference type="InterPro" id="IPR052893">
    <property type="entry name" value="TCS_response_regulator"/>
</dbReference>